<proteinExistence type="predicted"/>
<organism evidence="1 2">
    <name type="scientific">Brassica napus</name>
    <name type="common">Rape</name>
    <dbReference type="NCBI Taxonomy" id="3708"/>
    <lineage>
        <taxon>Eukaryota</taxon>
        <taxon>Viridiplantae</taxon>
        <taxon>Streptophyta</taxon>
        <taxon>Embryophyta</taxon>
        <taxon>Tracheophyta</taxon>
        <taxon>Spermatophyta</taxon>
        <taxon>Magnoliopsida</taxon>
        <taxon>eudicotyledons</taxon>
        <taxon>Gunneridae</taxon>
        <taxon>Pentapetalae</taxon>
        <taxon>rosids</taxon>
        <taxon>malvids</taxon>
        <taxon>Brassicales</taxon>
        <taxon>Brassicaceae</taxon>
        <taxon>Brassiceae</taxon>
        <taxon>Brassica</taxon>
    </lineage>
</organism>
<evidence type="ECO:0000313" key="2">
    <source>
        <dbReference type="Proteomes" id="UP000824890"/>
    </source>
</evidence>
<dbReference type="Proteomes" id="UP000824890">
    <property type="component" value="Unassembled WGS sequence"/>
</dbReference>
<keyword evidence="2" id="KW-1185">Reference proteome</keyword>
<evidence type="ECO:0000313" key="1">
    <source>
        <dbReference type="EMBL" id="KAH0917793.1"/>
    </source>
</evidence>
<protein>
    <submittedName>
        <fullName evidence="1">Uncharacterized protein</fullName>
    </submittedName>
</protein>
<sequence>MTRYTTIDEVNAAYTLAGRASRCFCCRQRQRGKESVQACSLSSSARLRFIEAQDLVHGKQNNLLKLDEIGKADRTRLDYLFGVIT</sequence>
<reference evidence="1 2" key="1">
    <citation type="submission" date="2021-05" db="EMBL/GenBank/DDBJ databases">
        <title>Genome Assembly of Synthetic Allotetraploid Brassica napus Reveals Homoeologous Exchanges between Subgenomes.</title>
        <authorList>
            <person name="Davis J.T."/>
        </authorList>
    </citation>
    <scope>NUCLEOTIDE SEQUENCE [LARGE SCALE GENOMIC DNA]</scope>
    <source>
        <strain evidence="2">cv. Da-Ae</strain>
        <tissue evidence="1">Seedling</tissue>
    </source>
</reference>
<accession>A0ABQ8CLA1</accession>
<gene>
    <name evidence="1" type="ORF">HID58_025453</name>
</gene>
<dbReference type="EMBL" id="JAGKQM010000007">
    <property type="protein sequence ID" value="KAH0917793.1"/>
    <property type="molecule type" value="Genomic_DNA"/>
</dbReference>
<name>A0ABQ8CLA1_BRANA</name>
<comment type="caution">
    <text evidence="1">The sequence shown here is derived from an EMBL/GenBank/DDBJ whole genome shotgun (WGS) entry which is preliminary data.</text>
</comment>